<evidence type="ECO:0000313" key="2">
    <source>
        <dbReference type="Proteomes" id="UP000243342"/>
    </source>
</evidence>
<gene>
    <name evidence="1" type="ORF">BIV57_01235</name>
</gene>
<dbReference type="SUPFAM" id="SSF48239">
    <property type="entry name" value="Terpenoid cyclases/Protein prenyltransferases"/>
    <property type="match status" value="1"/>
</dbReference>
<reference evidence="1 2" key="1">
    <citation type="submission" date="2016-10" db="EMBL/GenBank/DDBJ databases">
        <title>Genome sequence of Streptomyces gilvigriseus MUSC 26.</title>
        <authorList>
            <person name="Lee L.-H."/>
            <person name="Ser H.-L."/>
        </authorList>
    </citation>
    <scope>NUCLEOTIDE SEQUENCE [LARGE SCALE GENOMIC DNA]</scope>
    <source>
        <strain evidence="1 2">MUSC 26</strain>
    </source>
</reference>
<keyword evidence="2" id="KW-1185">Reference proteome</keyword>
<dbReference type="STRING" id="1428644.BIV57_01235"/>
<dbReference type="InterPro" id="IPR008930">
    <property type="entry name" value="Terpenoid_cyclase/PrenylTrfase"/>
</dbReference>
<accession>A0A1J7BLK6</accession>
<sequence>MTSPRDRALQVLTAGVDSFRNHLQPDGELHDPYFGEPTQYGTAYHAYGNAVLAALRPLPERAERLERALRGTRAALRHTGDRELPPTASGFDRLTGTVFARGNHRDFTWPPIVKTVRLLPGLGADLEVVRGLTEQVAAIDPARSFKTAPPSNWASVWLRGEWARHRLGASDWTLEDFDRRLAVFFEERIDVESGFFAEPGLPNSYDLFTRLHLAAILADGYDGAVRPQLARLMATGLRRSLAVQLSDGSLASAHRSTGQSWTIGAQAAYFTLAAAWFAAEGDDPSLANAARGAADLAVTALGQRQRPDGPFSPVDNLLAPHHRVGYEGYTADAHYSSLALAFLADALMDGYGTEEMPPVPVGRDAVRIDGAPIHRAVAHCGRTSVHLDGNPSQAYDVFGIADLAFGPGRALGFGVATATGTEQRAGIGLALRRSPGPSPLEILSARSHTATLPDADGDATLTLDATIPEADGLPARRHRLAVDIKETAIEVRESTATAHCWPSLLIPYPLDTGRDRHTTVETLPGGARLRMGDETVDVQVTSGPVDRVIVVPSVWEGRRGLYGLLRIDLAEPADTLTYRIASTA</sequence>
<dbReference type="Proteomes" id="UP000243342">
    <property type="component" value="Unassembled WGS sequence"/>
</dbReference>
<dbReference type="EMBL" id="MLCF01000002">
    <property type="protein sequence ID" value="OIV39485.1"/>
    <property type="molecule type" value="Genomic_DNA"/>
</dbReference>
<name>A0A1J7BLK6_9ACTN</name>
<evidence type="ECO:0000313" key="1">
    <source>
        <dbReference type="EMBL" id="OIV39485.1"/>
    </source>
</evidence>
<protein>
    <submittedName>
        <fullName evidence="1">Uncharacterized protein</fullName>
    </submittedName>
</protein>
<dbReference type="RefSeq" id="WP_071654688.1">
    <property type="nucleotide sequence ID" value="NZ_MLCF01000002.1"/>
</dbReference>
<dbReference type="OrthoDB" id="178826at2"/>
<proteinExistence type="predicted"/>
<comment type="caution">
    <text evidence="1">The sequence shown here is derived from an EMBL/GenBank/DDBJ whole genome shotgun (WGS) entry which is preliminary data.</text>
</comment>
<organism evidence="1 2">
    <name type="scientific">Mangrovactinospora gilvigrisea</name>
    <dbReference type="NCBI Taxonomy" id="1428644"/>
    <lineage>
        <taxon>Bacteria</taxon>
        <taxon>Bacillati</taxon>
        <taxon>Actinomycetota</taxon>
        <taxon>Actinomycetes</taxon>
        <taxon>Kitasatosporales</taxon>
        <taxon>Streptomycetaceae</taxon>
        <taxon>Mangrovactinospora</taxon>
    </lineage>
</organism>
<dbReference type="AlphaFoldDB" id="A0A1J7BLK6"/>